<evidence type="ECO:0000313" key="2">
    <source>
        <dbReference type="Proteomes" id="UP000011873"/>
    </source>
</evidence>
<name>M6BM86_LEPBO</name>
<accession>M6BM86</accession>
<reference evidence="1 2" key="1">
    <citation type="submission" date="2013-01" db="EMBL/GenBank/DDBJ databases">
        <authorList>
            <person name="Harkins D.M."/>
            <person name="Durkin A.S."/>
            <person name="Brinkac L.M."/>
            <person name="Haft D.H."/>
            <person name="Selengut J.D."/>
            <person name="Sanka R."/>
            <person name="DePew J."/>
            <person name="Purushe J."/>
            <person name="Galloway R.L."/>
            <person name="Vinetz J.M."/>
            <person name="Sutton G.G."/>
            <person name="Nierman W.C."/>
            <person name="Fouts D.E."/>
        </authorList>
    </citation>
    <scope>NUCLEOTIDE SEQUENCE [LARGE SCALE GENOMIC DNA]</scope>
    <source>
        <strain evidence="1 2">Sponselee CDC</strain>
    </source>
</reference>
<dbReference type="AlphaFoldDB" id="M6BM86"/>
<dbReference type="PATRIC" id="fig|1218567.3.peg.3216"/>
<comment type="caution">
    <text evidence="1">The sequence shown here is derived from an EMBL/GenBank/DDBJ whole genome shotgun (WGS) entry which is preliminary data.</text>
</comment>
<protein>
    <submittedName>
        <fullName evidence="1">Uncharacterized protein</fullName>
    </submittedName>
</protein>
<gene>
    <name evidence="1" type="ORF">LEP1GSC016_3598</name>
</gene>
<dbReference type="Proteomes" id="UP000011873">
    <property type="component" value="Unassembled WGS sequence"/>
</dbReference>
<organism evidence="1 2">
    <name type="scientific">Leptospira borgpetersenii serovar Hardjo-bovis str. Sponselee</name>
    <dbReference type="NCBI Taxonomy" id="1303729"/>
    <lineage>
        <taxon>Bacteria</taxon>
        <taxon>Pseudomonadati</taxon>
        <taxon>Spirochaetota</taxon>
        <taxon>Spirochaetia</taxon>
        <taxon>Leptospirales</taxon>
        <taxon>Leptospiraceae</taxon>
        <taxon>Leptospira</taxon>
    </lineage>
</organism>
<evidence type="ECO:0000313" key="1">
    <source>
        <dbReference type="EMBL" id="EMJ79711.1"/>
    </source>
</evidence>
<proteinExistence type="predicted"/>
<dbReference type="EMBL" id="ANMU01000124">
    <property type="protein sequence ID" value="EMJ79711.1"/>
    <property type="molecule type" value="Genomic_DNA"/>
</dbReference>
<sequence length="39" mass="4743">MGQFLKTLDPKECCSRMNYFEQNECSFENYIRKFGFIKP</sequence>